<protein>
    <submittedName>
        <fullName evidence="2">Putative F420-dependent oxidoreductase</fullName>
    </submittedName>
</protein>
<dbReference type="AlphaFoldDB" id="A0A366DFN8"/>
<keyword evidence="3" id="KW-1185">Reference proteome</keyword>
<dbReference type="GO" id="GO:0016705">
    <property type="term" value="F:oxidoreductase activity, acting on paired donors, with incorporation or reduction of molecular oxygen"/>
    <property type="evidence" value="ECO:0007669"/>
    <property type="project" value="InterPro"/>
</dbReference>
<dbReference type="EMBL" id="QNRE01000008">
    <property type="protein sequence ID" value="RBO88887.1"/>
    <property type="molecule type" value="Genomic_DNA"/>
</dbReference>
<dbReference type="NCBIfam" id="TIGR03620">
    <property type="entry name" value="F420_MSMEG_4141"/>
    <property type="match status" value="1"/>
</dbReference>
<dbReference type="PANTHER" id="PTHR30137:SF18">
    <property type="entry name" value="CONSERVED PROTEIN"/>
    <property type="match status" value="1"/>
</dbReference>
<gene>
    <name evidence="2" type="ORF">DFR74_108112</name>
</gene>
<proteinExistence type="predicted"/>
<accession>A0A366DFN8</accession>
<dbReference type="SUPFAM" id="SSF51679">
    <property type="entry name" value="Bacterial luciferase-like"/>
    <property type="match status" value="1"/>
</dbReference>
<evidence type="ECO:0000313" key="2">
    <source>
        <dbReference type="EMBL" id="RBO88887.1"/>
    </source>
</evidence>
<dbReference type="STRING" id="1210090.GCA_001613185_02140"/>
<feature type="domain" description="Luciferase-like" evidence="1">
    <location>
        <begin position="30"/>
        <end position="124"/>
    </location>
</feature>
<dbReference type="Gene3D" id="3.20.20.30">
    <property type="entry name" value="Luciferase-like domain"/>
    <property type="match status" value="2"/>
</dbReference>
<dbReference type="Pfam" id="PF00296">
    <property type="entry name" value="Bac_luciferase"/>
    <property type="match status" value="1"/>
</dbReference>
<sequence>MRVLVRDMTFDGLGRVGVWRGYAQVSAADARAYEEAGYGAVWLGGSPPADLARVDELLAATESLTVATSIVNIWQSPAKEVAESFHRLEAGHPGRFLLGVGAGHREFDGVYRKPYDALVDYLDELDAQGVPRERRALAALGPKVLRLARDRSAGALPYLVSPEHSRKAREIVGAGTLLATEQKVVLDSDPERARAVGRQAVTPYLGLTNYVNNLRRLGYSDADVATPGSDGLVDALAVHGDARRVAQQVAAHLDAGADHVAVQALGGGHLETLRALAPHLVG</sequence>
<comment type="caution">
    <text evidence="2">The sequence shown here is derived from an EMBL/GenBank/DDBJ whole genome shotgun (WGS) entry which is preliminary data.</text>
</comment>
<dbReference type="Proteomes" id="UP000252586">
    <property type="component" value="Unassembled WGS sequence"/>
</dbReference>
<name>A0A366DFN8_9NOCA</name>
<dbReference type="PANTHER" id="PTHR30137">
    <property type="entry name" value="LUCIFERASE-LIKE MONOOXYGENASE"/>
    <property type="match status" value="1"/>
</dbReference>
<dbReference type="GO" id="GO:0005829">
    <property type="term" value="C:cytosol"/>
    <property type="evidence" value="ECO:0007669"/>
    <property type="project" value="TreeGrafter"/>
</dbReference>
<organism evidence="2 3">
    <name type="scientific">Nocardia puris</name>
    <dbReference type="NCBI Taxonomy" id="208602"/>
    <lineage>
        <taxon>Bacteria</taxon>
        <taxon>Bacillati</taxon>
        <taxon>Actinomycetota</taxon>
        <taxon>Actinomycetes</taxon>
        <taxon>Mycobacteriales</taxon>
        <taxon>Nocardiaceae</taxon>
        <taxon>Nocardia</taxon>
    </lineage>
</organism>
<evidence type="ECO:0000259" key="1">
    <source>
        <dbReference type="Pfam" id="PF00296"/>
    </source>
</evidence>
<evidence type="ECO:0000313" key="3">
    <source>
        <dbReference type="Proteomes" id="UP000252586"/>
    </source>
</evidence>
<dbReference type="InterPro" id="IPR011251">
    <property type="entry name" value="Luciferase-like_dom"/>
</dbReference>
<dbReference type="InterPro" id="IPR019922">
    <property type="entry name" value="Lucif-like_OxRdatse_MSMEG_4141"/>
</dbReference>
<dbReference type="InterPro" id="IPR050766">
    <property type="entry name" value="Bact_Lucif_Oxidored"/>
</dbReference>
<dbReference type="InterPro" id="IPR036661">
    <property type="entry name" value="Luciferase-like_sf"/>
</dbReference>
<reference evidence="2 3" key="1">
    <citation type="submission" date="2018-06" db="EMBL/GenBank/DDBJ databases">
        <title>Genomic Encyclopedia of Type Strains, Phase IV (KMG-IV): sequencing the most valuable type-strain genomes for metagenomic binning, comparative biology and taxonomic classification.</title>
        <authorList>
            <person name="Goeker M."/>
        </authorList>
    </citation>
    <scope>NUCLEOTIDE SEQUENCE [LARGE SCALE GENOMIC DNA]</scope>
    <source>
        <strain evidence="2 3">DSM 44599</strain>
    </source>
</reference>